<feature type="transmembrane region" description="Helical" evidence="9">
    <location>
        <begin position="54"/>
        <end position="74"/>
    </location>
</feature>
<dbReference type="GO" id="GO:0016410">
    <property type="term" value="F:N-acyltransferase activity"/>
    <property type="evidence" value="ECO:0007669"/>
    <property type="project" value="UniProtKB-UniRule"/>
</dbReference>
<keyword evidence="11" id="KW-0449">Lipoprotein</keyword>
<organism evidence="11 12">
    <name type="scientific">Novosphingobium aromaticivorans (strain ATCC 700278 / DSM 12444 / CCUG 56034 / CIP 105152 / NBRC 16084 / F199)</name>
    <dbReference type="NCBI Taxonomy" id="279238"/>
    <lineage>
        <taxon>Bacteria</taxon>
        <taxon>Pseudomonadati</taxon>
        <taxon>Pseudomonadota</taxon>
        <taxon>Alphaproteobacteria</taxon>
        <taxon>Sphingomonadales</taxon>
        <taxon>Sphingomonadaceae</taxon>
        <taxon>Novosphingobium</taxon>
    </lineage>
</organism>
<dbReference type="Pfam" id="PF00795">
    <property type="entry name" value="CN_hydrolase"/>
    <property type="match status" value="1"/>
</dbReference>
<proteinExistence type="inferred from homology"/>
<evidence type="ECO:0000256" key="8">
    <source>
        <dbReference type="ARBA" id="ARBA00023315"/>
    </source>
</evidence>
<keyword evidence="8 9" id="KW-0012">Acyltransferase</keyword>
<dbReference type="SUPFAM" id="SSF56317">
    <property type="entry name" value="Carbon-nitrogen hydrolase"/>
    <property type="match status" value="1"/>
</dbReference>
<dbReference type="NCBIfam" id="TIGR00546">
    <property type="entry name" value="lnt"/>
    <property type="match status" value="1"/>
</dbReference>
<dbReference type="Gene3D" id="3.60.110.10">
    <property type="entry name" value="Carbon-nitrogen hydrolase"/>
    <property type="match status" value="1"/>
</dbReference>
<dbReference type="AlphaFoldDB" id="Q2GBP0"/>
<dbReference type="STRING" id="279238.Saro_0285"/>
<dbReference type="EMBL" id="CP000248">
    <property type="protein sequence ID" value="ABD24733.1"/>
    <property type="molecule type" value="Genomic_DNA"/>
</dbReference>
<dbReference type="PANTHER" id="PTHR38686">
    <property type="entry name" value="APOLIPOPROTEIN N-ACYLTRANSFERASE"/>
    <property type="match status" value="1"/>
</dbReference>
<reference evidence="12" key="1">
    <citation type="submission" date="2006-01" db="EMBL/GenBank/DDBJ databases">
        <title>Complete sequence of Novosphingobium aromaticivorans DSM 12444.</title>
        <authorList>
            <consortium name="US DOE Joint Genome Institute"/>
            <person name="Copeland A."/>
            <person name="Lucas S."/>
            <person name="Lapidus A."/>
            <person name="Barry K."/>
            <person name="Detter J.C."/>
            <person name="Glavina T."/>
            <person name="Hammon N."/>
            <person name="Israni S."/>
            <person name="Pitluck S."/>
            <person name="Chain P."/>
            <person name="Malfatti S."/>
            <person name="Shin M."/>
            <person name="Vergez L."/>
            <person name="Schmutz J."/>
            <person name="Larimer F."/>
            <person name="Land M."/>
            <person name="Kyrpides N."/>
            <person name="Ivanova N."/>
            <person name="Fredrickson J."/>
            <person name="Balkwill D."/>
            <person name="Romine M.F."/>
            <person name="Richardson P."/>
        </authorList>
    </citation>
    <scope>NUCLEOTIDE SEQUENCE [LARGE SCALE GENOMIC DNA]</scope>
    <source>
        <strain evidence="12">ATCC 700278 / DSM 12444 / CCUG 56034 / CIP 105152 / NBRC 16084 / F199</strain>
    </source>
</reference>
<evidence type="ECO:0000256" key="3">
    <source>
        <dbReference type="ARBA" id="ARBA00022475"/>
    </source>
</evidence>
<keyword evidence="7 9" id="KW-0472">Membrane</keyword>
<dbReference type="Proteomes" id="UP000009134">
    <property type="component" value="Chromosome"/>
</dbReference>
<dbReference type="InterPro" id="IPR004563">
    <property type="entry name" value="Apolipo_AcylTrfase"/>
</dbReference>
<accession>Q2GBP0</accession>
<feature type="transmembrane region" description="Helical" evidence="9">
    <location>
        <begin position="120"/>
        <end position="145"/>
    </location>
</feature>
<keyword evidence="3 9" id="KW-1003">Cell membrane</keyword>
<evidence type="ECO:0000313" key="12">
    <source>
        <dbReference type="Proteomes" id="UP000009134"/>
    </source>
</evidence>
<feature type="domain" description="CN hydrolase" evidence="10">
    <location>
        <begin position="228"/>
        <end position="487"/>
    </location>
</feature>
<evidence type="ECO:0000256" key="5">
    <source>
        <dbReference type="ARBA" id="ARBA00022692"/>
    </source>
</evidence>
<dbReference type="PANTHER" id="PTHR38686:SF1">
    <property type="entry name" value="APOLIPOPROTEIN N-ACYLTRANSFERASE"/>
    <property type="match status" value="1"/>
</dbReference>
<evidence type="ECO:0000256" key="4">
    <source>
        <dbReference type="ARBA" id="ARBA00022679"/>
    </source>
</evidence>
<comment type="catalytic activity">
    <reaction evidence="9">
        <text>N-terminal S-1,2-diacyl-sn-glyceryl-L-cysteinyl-[lipoprotein] + a glycerophospholipid = N-acyl-S-1,2-diacyl-sn-glyceryl-L-cysteinyl-[lipoprotein] + a 2-acyl-sn-glycero-3-phospholipid + H(+)</text>
        <dbReference type="Rhea" id="RHEA:48228"/>
        <dbReference type="Rhea" id="RHEA-COMP:14681"/>
        <dbReference type="Rhea" id="RHEA-COMP:14684"/>
        <dbReference type="ChEBI" id="CHEBI:15378"/>
        <dbReference type="ChEBI" id="CHEBI:136912"/>
        <dbReference type="ChEBI" id="CHEBI:140656"/>
        <dbReference type="ChEBI" id="CHEBI:140657"/>
        <dbReference type="ChEBI" id="CHEBI:140660"/>
        <dbReference type="EC" id="2.3.1.269"/>
    </reaction>
</comment>
<dbReference type="CDD" id="cd07571">
    <property type="entry name" value="ALP_N-acyl_transferase"/>
    <property type="match status" value="1"/>
</dbReference>
<dbReference type="PROSITE" id="PS51257">
    <property type="entry name" value="PROKAR_LIPOPROTEIN"/>
    <property type="match status" value="1"/>
</dbReference>
<evidence type="ECO:0000256" key="2">
    <source>
        <dbReference type="ARBA" id="ARBA00010065"/>
    </source>
</evidence>
<evidence type="ECO:0000256" key="9">
    <source>
        <dbReference type="HAMAP-Rule" id="MF_01148"/>
    </source>
</evidence>
<dbReference type="GO" id="GO:0042158">
    <property type="term" value="P:lipoprotein biosynthetic process"/>
    <property type="evidence" value="ECO:0007669"/>
    <property type="project" value="UniProtKB-UniRule"/>
</dbReference>
<keyword evidence="9" id="KW-0997">Cell inner membrane</keyword>
<keyword evidence="5 9" id="KW-0812">Transmembrane</keyword>
<feature type="transmembrane region" description="Helical" evidence="9">
    <location>
        <begin position="86"/>
        <end position="113"/>
    </location>
</feature>
<comment type="function">
    <text evidence="9">Catalyzes the phospholipid dependent N-acylation of the N-terminal cysteine of apolipoprotein, the last step in lipoprotein maturation.</text>
</comment>
<dbReference type="InterPro" id="IPR036526">
    <property type="entry name" value="C-N_Hydrolase_sf"/>
</dbReference>
<comment type="pathway">
    <text evidence="9">Protein modification; lipoprotein biosynthesis (N-acyl transfer).</text>
</comment>
<feature type="transmembrane region" description="Helical" evidence="9">
    <location>
        <begin position="197"/>
        <end position="216"/>
    </location>
</feature>
<feature type="transmembrane region" description="Helical" evidence="9">
    <location>
        <begin position="12"/>
        <end position="42"/>
    </location>
</feature>
<keyword evidence="12" id="KW-1185">Reference proteome</keyword>
<evidence type="ECO:0000256" key="7">
    <source>
        <dbReference type="ARBA" id="ARBA00023136"/>
    </source>
</evidence>
<evidence type="ECO:0000256" key="6">
    <source>
        <dbReference type="ARBA" id="ARBA00022989"/>
    </source>
</evidence>
<keyword evidence="6 9" id="KW-1133">Transmembrane helix</keyword>
<evidence type="ECO:0000313" key="11">
    <source>
        <dbReference type="EMBL" id="ABD24733.1"/>
    </source>
</evidence>
<protein>
    <recommendedName>
        <fullName evidence="9">Apolipoprotein N-acyltransferase</fullName>
        <shortName evidence="9">ALP N-acyltransferase</shortName>
        <ecNumber evidence="9">2.3.1.269</ecNumber>
    </recommendedName>
</protein>
<dbReference type="KEGG" id="nar:Saro_0285"/>
<name>Q2GBP0_NOVAD</name>
<dbReference type="PROSITE" id="PS50263">
    <property type="entry name" value="CN_HYDROLASE"/>
    <property type="match status" value="1"/>
</dbReference>
<comment type="subcellular location">
    <subcellularLocation>
        <location evidence="9">Cell inner membrane</location>
        <topology evidence="9">Multi-pass membrane protein</topology>
    </subcellularLocation>
    <subcellularLocation>
        <location evidence="1">Cell membrane</location>
        <topology evidence="1">Multi-pass membrane protein</topology>
    </subcellularLocation>
</comment>
<sequence length="522" mass="57193">MVRLGPIPRPHLYTILAGALAACGFQPLGLWPFTLAALGFLVHRIDVTRTWRQALLAGWLFGVGHFTVGNGWIATAFTYQAEMPAWLGWIAVFLLALYLALYPALATLGGWWLARTRRAALLPAFAACWIVAEWLRSWIFTGFAWNPLAMVTLGGFERPGLALSAQWLGTYALSGLVVLLGGWWLFGLRAWGKGNRWGAAAYALGPAILMVLPLHGERREGTLPFTLVQPDVRQELLNDPANYENQFRDTAALSLHRAPGERRLVLWPESGVPDFLRPGYARFWYEETTYAADPALARERIGRVIGPGSLLFTGTTDLEQRRGRVVGAWNVVTALDSNGAIRGGYAKAHLVPYGEYLPMRTILEPLGLSRLVAGSIDFLSGPGPRTVDFGPHGKAGFQICYEIIFSGQVVDRANRPDYLFNPSNDGWFGSWGPPQHLAQARMRAIEEGLPVLRATTTGISAVIDADGVVRQFLPQHRAGRIDGKVPPAHAPTPFARTGNALALGWAAILLLIALVATRARKR</sequence>
<comment type="similarity">
    <text evidence="2 9">Belongs to the CN hydrolase family. Apolipoprotein N-acyltransferase subfamily.</text>
</comment>
<gene>
    <name evidence="9" type="primary">lnt</name>
    <name evidence="11" type="ordered locus">Saro_0285</name>
</gene>
<dbReference type="HOGENOM" id="CLU_019563_3_1_5"/>
<dbReference type="HAMAP" id="MF_01148">
    <property type="entry name" value="Lnt"/>
    <property type="match status" value="1"/>
</dbReference>
<dbReference type="RefSeq" id="WP_011443947.1">
    <property type="nucleotide sequence ID" value="NC_007794.1"/>
</dbReference>
<feature type="transmembrane region" description="Helical" evidence="9">
    <location>
        <begin position="500"/>
        <end position="517"/>
    </location>
</feature>
<evidence type="ECO:0000259" key="10">
    <source>
        <dbReference type="PROSITE" id="PS50263"/>
    </source>
</evidence>
<keyword evidence="4 9" id="KW-0808">Transferase</keyword>
<feature type="transmembrane region" description="Helical" evidence="9">
    <location>
        <begin position="165"/>
        <end position="185"/>
    </location>
</feature>
<dbReference type="InterPro" id="IPR045378">
    <property type="entry name" value="LNT_N"/>
</dbReference>
<dbReference type="EC" id="2.3.1.269" evidence="9"/>
<dbReference type="eggNOG" id="COG0815">
    <property type="taxonomic scope" value="Bacteria"/>
</dbReference>
<evidence type="ECO:0000256" key="1">
    <source>
        <dbReference type="ARBA" id="ARBA00004651"/>
    </source>
</evidence>
<dbReference type="UniPathway" id="UPA00666"/>
<dbReference type="Pfam" id="PF20154">
    <property type="entry name" value="LNT_N"/>
    <property type="match status" value="1"/>
</dbReference>
<dbReference type="InterPro" id="IPR003010">
    <property type="entry name" value="C-N_Hydrolase"/>
</dbReference>
<dbReference type="GO" id="GO:0005886">
    <property type="term" value="C:plasma membrane"/>
    <property type="evidence" value="ECO:0007669"/>
    <property type="project" value="UniProtKB-SubCell"/>
</dbReference>